<protein>
    <submittedName>
        <fullName evidence="6">DNA-binding GntR family transcriptional regulator</fullName>
    </submittedName>
</protein>
<feature type="domain" description="HTH gntR-type" evidence="5">
    <location>
        <begin position="53"/>
        <end position="120"/>
    </location>
</feature>
<dbReference type="PANTHER" id="PTHR43537">
    <property type="entry name" value="TRANSCRIPTIONAL REGULATOR, GNTR FAMILY"/>
    <property type="match status" value="1"/>
</dbReference>
<organism evidence="6 7">
    <name type="scientific">Luteimicrobium subarcticum</name>
    <dbReference type="NCBI Taxonomy" id="620910"/>
    <lineage>
        <taxon>Bacteria</taxon>
        <taxon>Bacillati</taxon>
        <taxon>Actinomycetota</taxon>
        <taxon>Actinomycetes</taxon>
        <taxon>Micrococcales</taxon>
        <taxon>Luteimicrobium</taxon>
    </lineage>
</organism>
<comment type="caution">
    <text evidence="6">The sequence shown here is derived from an EMBL/GenBank/DDBJ whole genome shotgun (WGS) entry which is preliminary data.</text>
</comment>
<accession>A0A2M8WW69</accession>
<dbReference type="InterPro" id="IPR011711">
    <property type="entry name" value="GntR_C"/>
</dbReference>
<dbReference type="InterPro" id="IPR008920">
    <property type="entry name" value="TF_FadR/GntR_C"/>
</dbReference>
<dbReference type="CDD" id="cd07377">
    <property type="entry name" value="WHTH_GntR"/>
    <property type="match status" value="1"/>
</dbReference>
<dbReference type="SUPFAM" id="SSF46785">
    <property type="entry name" value="Winged helix' DNA-binding domain"/>
    <property type="match status" value="1"/>
</dbReference>
<dbReference type="InterPro" id="IPR036390">
    <property type="entry name" value="WH_DNA-bd_sf"/>
</dbReference>
<dbReference type="PROSITE" id="PS50949">
    <property type="entry name" value="HTH_GNTR"/>
    <property type="match status" value="1"/>
</dbReference>
<evidence type="ECO:0000313" key="6">
    <source>
        <dbReference type="EMBL" id="PJI95167.1"/>
    </source>
</evidence>
<evidence type="ECO:0000256" key="2">
    <source>
        <dbReference type="ARBA" id="ARBA00023125"/>
    </source>
</evidence>
<dbReference type="Proteomes" id="UP000231586">
    <property type="component" value="Unassembled WGS sequence"/>
</dbReference>
<proteinExistence type="predicted"/>
<dbReference type="PRINTS" id="PR00035">
    <property type="entry name" value="HTHGNTR"/>
</dbReference>
<keyword evidence="2 6" id="KW-0238">DNA-binding</keyword>
<dbReference type="Gene3D" id="1.20.120.530">
    <property type="entry name" value="GntR ligand-binding domain-like"/>
    <property type="match status" value="1"/>
</dbReference>
<dbReference type="GO" id="GO:0003677">
    <property type="term" value="F:DNA binding"/>
    <property type="evidence" value="ECO:0007669"/>
    <property type="project" value="UniProtKB-KW"/>
</dbReference>
<dbReference type="SMART" id="SM00345">
    <property type="entry name" value="HTH_GNTR"/>
    <property type="match status" value="1"/>
</dbReference>
<dbReference type="InterPro" id="IPR036388">
    <property type="entry name" value="WH-like_DNA-bd_sf"/>
</dbReference>
<feature type="region of interest" description="Disordered" evidence="4">
    <location>
        <begin position="29"/>
        <end position="50"/>
    </location>
</feature>
<dbReference type="Pfam" id="PF00392">
    <property type="entry name" value="GntR"/>
    <property type="match status" value="1"/>
</dbReference>
<dbReference type="AlphaFoldDB" id="A0A2M8WW69"/>
<dbReference type="InterPro" id="IPR000524">
    <property type="entry name" value="Tscrpt_reg_HTH_GntR"/>
</dbReference>
<name>A0A2M8WW69_9MICO</name>
<dbReference type="EMBL" id="PGTZ01000006">
    <property type="protein sequence ID" value="PJI95167.1"/>
    <property type="molecule type" value="Genomic_DNA"/>
</dbReference>
<gene>
    <name evidence="6" type="ORF">CLV34_1023</name>
</gene>
<evidence type="ECO:0000259" key="5">
    <source>
        <dbReference type="PROSITE" id="PS50949"/>
    </source>
</evidence>
<evidence type="ECO:0000313" key="7">
    <source>
        <dbReference type="Proteomes" id="UP000231586"/>
    </source>
</evidence>
<dbReference type="GO" id="GO:0003700">
    <property type="term" value="F:DNA-binding transcription factor activity"/>
    <property type="evidence" value="ECO:0007669"/>
    <property type="project" value="InterPro"/>
</dbReference>
<dbReference type="Gene3D" id="1.10.10.10">
    <property type="entry name" value="Winged helix-like DNA-binding domain superfamily/Winged helix DNA-binding domain"/>
    <property type="match status" value="1"/>
</dbReference>
<feature type="compositionally biased region" description="Polar residues" evidence="4">
    <location>
        <begin position="31"/>
        <end position="42"/>
    </location>
</feature>
<dbReference type="SUPFAM" id="SSF48008">
    <property type="entry name" value="GntR ligand-binding domain-like"/>
    <property type="match status" value="1"/>
</dbReference>
<dbReference type="PANTHER" id="PTHR43537:SF24">
    <property type="entry name" value="GLUCONATE OPERON TRANSCRIPTIONAL REPRESSOR"/>
    <property type="match status" value="1"/>
</dbReference>
<keyword evidence="3" id="KW-0804">Transcription</keyword>
<dbReference type="SMART" id="SM00895">
    <property type="entry name" value="FCD"/>
    <property type="match status" value="1"/>
</dbReference>
<evidence type="ECO:0000256" key="3">
    <source>
        <dbReference type="ARBA" id="ARBA00023163"/>
    </source>
</evidence>
<evidence type="ECO:0000256" key="4">
    <source>
        <dbReference type="SAM" id="MobiDB-lite"/>
    </source>
</evidence>
<evidence type="ECO:0000256" key="1">
    <source>
        <dbReference type="ARBA" id="ARBA00023015"/>
    </source>
</evidence>
<reference evidence="6 7" key="1">
    <citation type="submission" date="2017-11" db="EMBL/GenBank/DDBJ databases">
        <title>Genomic Encyclopedia of Archaeal and Bacterial Type Strains, Phase II (KMG-II): From Individual Species to Whole Genera.</title>
        <authorList>
            <person name="Goeker M."/>
        </authorList>
    </citation>
    <scope>NUCLEOTIDE SEQUENCE [LARGE SCALE GENOMIC DNA]</scope>
    <source>
        <strain evidence="6 7">DSM 22413</strain>
    </source>
</reference>
<sequence length="278" mass="30043">MVGGVTKALGGYLELCIQECDTAEMVPTTPRAATTTSGSATNPADGLASARRHSGARAVYELLRTRIISGELEPGERLTEPVLAQQLGVSRTPVREALRLLYAEALVVELPTGGVRVAPLDAHDLRRVYDVRARLEALLAGDAAERAEPGQLARLERVVDVMDTVREHHDEVLRLGATFHELVEEMADNPWGGALLRQIRGHVDRYRALSTRTAGRPDQAVAEHREIYLAILGGDRGLAEDTMRRHVERGAETAATALAAEALLREGVPVVRGGPDHA</sequence>
<dbReference type="Pfam" id="PF07729">
    <property type="entry name" value="FCD"/>
    <property type="match status" value="1"/>
</dbReference>
<keyword evidence="1" id="KW-0805">Transcription regulation</keyword>
<keyword evidence="7" id="KW-1185">Reference proteome</keyword>